<evidence type="ECO:0000313" key="2">
    <source>
        <dbReference type="EMBL" id="TWT55854.1"/>
    </source>
</evidence>
<proteinExistence type="predicted"/>
<feature type="signal peptide" evidence="1">
    <location>
        <begin position="1"/>
        <end position="20"/>
    </location>
</feature>
<keyword evidence="1" id="KW-0732">Signal</keyword>
<sequence precursor="true">MKTSLLLTAMLLSVCGAAHADDSQYVLGEDSQRHDDVPPGEVTEHVWKSEIFPGTIRRYWTYVPSQYNPDVPTAVMVFQDGHAYVDEEGQFRAPVVLDNLIHKGEIPVMIGIFIDPGHHKEELPEKAGWRPRPENRSFEYDTLSDQYARFLLEEILPEVGKKYNLTDDPEQRAICGISSGGICAWTVAWERPDEFRKVLSHVGSFTNIRGGHVYPAIIRKTEPKSIRVFLQDGSGDLDNAHGNWPLANQQMAASLRFAKYDYKFEYGAGGHNGIHGGAILPDSLQWLWRTE</sequence>
<organism evidence="2 3">
    <name type="scientific">Thalassoglobus neptunius</name>
    <dbReference type="NCBI Taxonomy" id="1938619"/>
    <lineage>
        <taxon>Bacteria</taxon>
        <taxon>Pseudomonadati</taxon>
        <taxon>Planctomycetota</taxon>
        <taxon>Planctomycetia</taxon>
        <taxon>Planctomycetales</taxon>
        <taxon>Planctomycetaceae</taxon>
        <taxon>Thalassoglobus</taxon>
    </lineage>
</organism>
<feature type="chain" id="PRO_5022696990" evidence="1">
    <location>
        <begin position="21"/>
        <end position="291"/>
    </location>
</feature>
<dbReference type="RefSeq" id="WP_146510183.1">
    <property type="nucleotide sequence ID" value="NZ_SIHI01000002.1"/>
</dbReference>
<dbReference type="OrthoDB" id="9775130at2"/>
<keyword evidence="2" id="KW-0624">Polysaccharide degradation</keyword>
<dbReference type="AlphaFoldDB" id="A0A5C5WY11"/>
<evidence type="ECO:0000256" key="1">
    <source>
        <dbReference type="SAM" id="SignalP"/>
    </source>
</evidence>
<keyword evidence="3" id="KW-1185">Reference proteome</keyword>
<reference evidence="2 3" key="1">
    <citation type="submission" date="2019-02" db="EMBL/GenBank/DDBJ databases">
        <title>Deep-cultivation of Planctomycetes and their phenomic and genomic characterization uncovers novel biology.</title>
        <authorList>
            <person name="Wiegand S."/>
            <person name="Jogler M."/>
            <person name="Boedeker C."/>
            <person name="Pinto D."/>
            <person name="Vollmers J."/>
            <person name="Rivas-Marin E."/>
            <person name="Kohn T."/>
            <person name="Peeters S.H."/>
            <person name="Heuer A."/>
            <person name="Rast P."/>
            <person name="Oberbeckmann S."/>
            <person name="Bunk B."/>
            <person name="Jeske O."/>
            <person name="Meyerdierks A."/>
            <person name="Storesund J.E."/>
            <person name="Kallscheuer N."/>
            <person name="Luecker S."/>
            <person name="Lage O.M."/>
            <person name="Pohl T."/>
            <person name="Merkel B.J."/>
            <person name="Hornburger P."/>
            <person name="Mueller R.-W."/>
            <person name="Bruemmer F."/>
            <person name="Labrenz M."/>
            <person name="Spormann A.M."/>
            <person name="Op Den Camp H."/>
            <person name="Overmann J."/>
            <person name="Amann R."/>
            <person name="Jetten M.S.M."/>
            <person name="Mascher T."/>
            <person name="Medema M.H."/>
            <person name="Devos D.P."/>
            <person name="Kaster A.-K."/>
            <person name="Ovreas L."/>
            <person name="Rohde M."/>
            <person name="Galperin M.Y."/>
            <person name="Jogler C."/>
        </authorList>
    </citation>
    <scope>NUCLEOTIDE SEQUENCE [LARGE SCALE GENOMIC DNA]</scope>
    <source>
        <strain evidence="2 3">KOR42</strain>
    </source>
</reference>
<dbReference type="GO" id="GO:0045493">
    <property type="term" value="P:xylan catabolic process"/>
    <property type="evidence" value="ECO:0007669"/>
    <property type="project" value="UniProtKB-KW"/>
</dbReference>
<keyword evidence="2" id="KW-0119">Carbohydrate metabolism</keyword>
<dbReference type="PANTHER" id="PTHR48098:SF3">
    <property type="entry name" value="IRON(III) ENTEROBACTIN ESTERASE"/>
    <property type="match status" value="1"/>
</dbReference>
<evidence type="ECO:0000313" key="3">
    <source>
        <dbReference type="Proteomes" id="UP000317243"/>
    </source>
</evidence>
<accession>A0A5C5WY11</accession>
<dbReference type="InterPro" id="IPR050583">
    <property type="entry name" value="Mycobacterial_A85_antigen"/>
</dbReference>
<dbReference type="EMBL" id="SIHI01000002">
    <property type="protein sequence ID" value="TWT55854.1"/>
    <property type="molecule type" value="Genomic_DNA"/>
</dbReference>
<gene>
    <name evidence="2" type="primary">xynZ_1</name>
    <name evidence="2" type="ORF">KOR42_26650</name>
</gene>
<protein>
    <submittedName>
        <fullName evidence="2">Endo-1,4-beta-xylanase Z</fullName>
        <ecNumber evidence="2">3.2.1.8</ecNumber>
    </submittedName>
</protein>
<name>A0A5C5WY11_9PLAN</name>
<dbReference type="InterPro" id="IPR029058">
    <property type="entry name" value="AB_hydrolase_fold"/>
</dbReference>
<dbReference type="Pfam" id="PF00756">
    <property type="entry name" value="Esterase"/>
    <property type="match status" value="1"/>
</dbReference>
<dbReference type="Proteomes" id="UP000317243">
    <property type="component" value="Unassembled WGS sequence"/>
</dbReference>
<dbReference type="EC" id="3.2.1.8" evidence="2"/>
<dbReference type="GO" id="GO:0031176">
    <property type="term" value="F:endo-1,4-beta-xylanase activity"/>
    <property type="evidence" value="ECO:0007669"/>
    <property type="project" value="UniProtKB-EC"/>
</dbReference>
<dbReference type="InterPro" id="IPR000801">
    <property type="entry name" value="Esterase-like"/>
</dbReference>
<dbReference type="SUPFAM" id="SSF53474">
    <property type="entry name" value="alpha/beta-Hydrolases"/>
    <property type="match status" value="1"/>
</dbReference>
<comment type="caution">
    <text evidence="2">The sequence shown here is derived from an EMBL/GenBank/DDBJ whole genome shotgun (WGS) entry which is preliminary data.</text>
</comment>
<dbReference type="PANTHER" id="PTHR48098">
    <property type="entry name" value="ENTEROCHELIN ESTERASE-RELATED"/>
    <property type="match status" value="1"/>
</dbReference>
<keyword evidence="2" id="KW-0858">Xylan degradation</keyword>
<dbReference type="Gene3D" id="3.40.50.1820">
    <property type="entry name" value="alpha/beta hydrolase"/>
    <property type="match status" value="1"/>
</dbReference>
<keyword evidence="2" id="KW-0378">Hydrolase</keyword>
<keyword evidence="2" id="KW-0326">Glycosidase</keyword>